<dbReference type="PANTHER" id="PTHR43580">
    <property type="entry name" value="OXIDOREDUCTASE GLYR1-RELATED"/>
    <property type="match status" value="1"/>
</dbReference>
<dbReference type="OrthoDB" id="435038at2759"/>
<gene>
    <name evidence="2" type="ORF">BGW38_001737</name>
</gene>
<evidence type="ECO:0000259" key="1">
    <source>
        <dbReference type="Pfam" id="PF03446"/>
    </source>
</evidence>
<dbReference type="InterPro" id="IPR006115">
    <property type="entry name" value="6PGDH_NADP-bd"/>
</dbReference>
<dbReference type="Pfam" id="PF03446">
    <property type="entry name" value="NAD_binding_2"/>
    <property type="match status" value="1"/>
</dbReference>
<comment type="caution">
    <text evidence="2">The sequence shown here is derived from an EMBL/GenBank/DDBJ whole genome shotgun (WGS) entry which is preliminary data.</text>
</comment>
<dbReference type="InterPro" id="IPR036291">
    <property type="entry name" value="NAD(P)-bd_dom_sf"/>
</dbReference>
<accession>A0A9P6FTP1</accession>
<dbReference type="InterPro" id="IPR051265">
    <property type="entry name" value="HIBADH-related_NP60_sf"/>
</dbReference>
<reference evidence="2" key="1">
    <citation type="journal article" date="2020" name="Fungal Divers.">
        <title>Resolving the Mortierellaceae phylogeny through synthesis of multi-gene phylogenetics and phylogenomics.</title>
        <authorList>
            <person name="Vandepol N."/>
            <person name="Liber J."/>
            <person name="Desiro A."/>
            <person name="Na H."/>
            <person name="Kennedy M."/>
            <person name="Barry K."/>
            <person name="Grigoriev I.V."/>
            <person name="Miller A.N."/>
            <person name="O'Donnell K."/>
            <person name="Stajich J.E."/>
            <person name="Bonito G."/>
        </authorList>
    </citation>
    <scope>NUCLEOTIDE SEQUENCE</scope>
    <source>
        <strain evidence="2">KOD1015</strain>
    </source>
</reference>
<dbReference type="AlphaFoldDB" id="A0A9P6FTP1"/>
<dbReference type="Gene3D" id="3.40.50.720">
    <property type="entry name" value="NAD(P)-binding Rossmann-like Domain"/>
    <property type="match status" value="1"/>
</dbReference>
<organism evidence="2 3">
    <name type="scientific">Lunasporangiospora selenospora</name>
    <dbReference type="NCBI Taxonomy" id="979761"/>
    <lineage>
        <taxon>Eukaryota</taxon>
        <taxon>Fungi</taxon>
        <taxon>Fungi incertae sedis</taxon>
        <taxon>Mucoromycota</taxon>
        <taxon>Mortierellomycotina</taxon>
        <taxon>Mortierellomycetes</taxon>
        <taxon>Mortierellales</taxon>
        <taxon>Mortierellaceae</taxon>
        <taxon>Lunasporangiospora</taxon>
    </lineage>
</organism>
<evidence type="ECO:0000313" key="3">
    <source>
        <dbReference type="Proteomes" id="UP000780801"/>
    </source>
</evidence>
<name>A0A9P6FTP1_9FUNG</name>
<dbReference type="GO" id="GO:0050661">
    <property type="term" value="F:NADP binding"/>
    <property type="evidence" value="ECO:0007669"/>
    <property type="project" value="InterPro"/>
</dbReference>
<sequence length="107" mass="12163">MTKINQLLHLKHQDRIGWVGLGEMGYHMASNLQRYLSTLHLKMTVWNRTTSKTTKIHHHGVHVATSLEDLVAQSNIIFTSLKDDAAVEEVYETLIDLAGQVDHSIIF</sequence>
<dbReference type="Proteomes" id="UP000780801">
    <property type="component" value="Unassembled WGS sequence"/>
</dbReference>
<feature type="domain" description="6-phosphogluconate dehydrogenase NADP-binding" evidence="1">
    <location>
        <begin position="15"/>
        <end position="97"/>
    </location>
</feature>
<keyword evidence="3" id="KW-1185">Reference proteome</keyword>
<proteinExistence type="predicted"/>
<dbReference type="PANTHER" id="PTHR43580:SF8">
    <property type="entry name" value="6-PHOSPHOGLUCONATE DEHYDROGENASE NADP-BINDING DOMAIN-CONTAINING PROTEIN-RELATED"/>
    <property type="match status" value="1"/>
</dbReference>
<protein>
    <recommendedName>
        <fullName evidence="1">6-phosphogluconate dehydrogenase NADP-binding domain-containing protein</fullName>
    </recommendedName>
</protein>
<dbReference type="EMBL" id="JAABOA010001567">
    <property type="protein sequence ID" value="KAF9581294.1"/>
    <property type="molecule type" value="Genomic_DNA"/>
</dbReference>
<evidence type="ECO:0000313" key="2">
    <source>
        <dbReference type="EMBL" id="KAF9581294.1"/>
    </source>
</evidence>
<feature type="non-terminal residue" evidence="2">
    <location>
        <position position="107"/>
    </location>
</feature>
<dbReference type="SUPFAM" id="SSF51735">
    <property type="entry name" value="NAD(P)-binding Rossmann-fold domains"/>
    <property type="match status" value="1"/>
</dbReference>